<sequence length="53" mass="5980">MEQTMECLLAKTDTNQVVMLTRMMAKTDSQLGKMEDSLGRTEAMDLEANPEEI</sequence>
<dbReference type="InParanoid" id="A0A2J7Q8F4"/>
<gene>
    <name evidence="2" type="ORF">B7P43_G12044</name>
</gene>
<organism evidence="2 3">
    <name type="scientific">Cryptotermes secundus</name>
    <dbReference type="NCBI Taxonomy" id="105785"/>
    <lineage>
        <taxon>Eukaryota</taxon>
        <taxon>Metazoa</taxon>
        <taxon>Ecdysozoa</taxon>
        <taxon>Arthropoda</taxon>
        <taxon>Hexapoda</taxon>
        <taxon>Insecta</taxon>
        <taxon>Pterygota</taxon>
        <taxon>Neoptera</taxon>
        <taxon>Polyneoptera</taxon>
        <taxon>Dictyoptera</taxon>
        <taxon>Blattodea</taxon>
        <taxon>Blattoidea</taxon>
        <taxon>Termitoidae</taxon>
        <taxon>Kalotermitidae</taxon>
        <taxon>Cryptotermitinae</taxon>
        <taxon>Cryptotermes</taxon>
    </lineage>
</organism>
<evidence type="ECO:0000256" key="1">
    <source>
        <dbReference type="SAM" id="MobiDB-lite"/>
    </source>
</evidence>
<reference evidence="2 3" key="1">
    <citation type="submission" date="2017-12" db="EMBL/GenBank/DDBJ databases">
        <title>Hemimetabolous genomes reveal molecular basis of termite eusociality.</title>
        <authorList>
            <person name="Harrison M.C."/>
            <person name="Jongepier E."/>
            <person name="Robertson H.M."/>
            <person name="Arning N."/>
            <person name="Bitard-Feildel T."/>
            <person name="Chao H."/>
            <person name="Childers C.P."/>
            <person name="Dinh H."/>
            <person name="Doddapaneni H."/>
            <person name="Dugan S."/>
            <person name="Gowin J."/>
            <person name="Greiner C."/>
            <person name="Han Y."/>
            <person name="Hu H."/>
            <person name="Hughes D.S.T."/>
            <person name="Huylmans A.-K."/>
            <person name="Kemena C."/>
            <person name="Kremer L.P.M."/>
            <person name="Lee S.L."/>
            <person name="Lopez-Ezquerra A."/>
            <person name="Mallet L."/>
            <person name="Monroy-Kuhn J.M."/>
            <person name="Moser A."/>
            <person name="Murali S.C."/>
            <person name="Muzny D.M."/>
            <person name="Otani S."/>
            <person name="Piulachs M.-D."/>
            <person name="Poelchau M."/>
            <person name="Qu J."/>
            <person name="Schaub F."/>
            <person name="Wada-Katsumata A."/>
            <person name="Worley K.C."/>
            <person name="Xie Q."/>
            <person name="Ylla G."/>
            <person name="Poulsen M."/>
            <person name="Gibbs R.A."/>
            <person name="Schal C."/>
            <person name="Richards S."/>
            <person name="Belles X."/>
            <person name="Korb J."/>
            <person name="Bornberg-Bauer E."/>
        </authorList>
    </citation>
    <scope>NUCLEOTIDE SEQUENCE [LARGE SCALE GENOMIC DNA]</scope>
    <source>
        <tissue evidence="2">Whole body</tissue>
    </source>
</reference>
<feature type="region of interest" description="Disordered" evidence="1">
    <location>
        <begin position="29"/>
        <end position="53"/>
    </location>
</feature>
<protein>
    <submittedName>
        <fullName evidence="2">Uncharacterized protein</fullName>
    </submittedName>
</protein>
<accession>A0A2J7Q8F4</accession>
<comment type="caution">
    <text evidence="2">The sequence shown here is derived from an EMBL/GenBank/DDBJ whole genome shotgun (WGS) entry which is preliminary data.</text>
</comment>
<keyword evidence="3" id="KW-1185">Reference proteome</keyword>
<proteinExistence type="predicted"/>
<feature type="compositionally biased region" description="Basic and acidic residues" evidence="1">
    <location>
        <begin position="33"/>
        <end position="43"/>
    </location>
</feature>
<evidence type="ECO:0000313" key="2">
    <source>
        <dbReference type="EMBL" id="PNF24867.1"/>
    </source>
</evidence>
<evidence type="ECO:0000313" key="3">
    <source>
        <dbReference type="Proteomes" id="UP000235965"/>
    </source>
</evidence>
<dbReference type="EMBL" id="NEVH01016955">
    <property type="protein sequence ID" value="PNF24867.1"/>
    <property type="molecule type" value="Genomic_DNA"/>
</dbReference>
<feature type="compositionally biased region" description="Acidic residues" evidence="1">
    <location>
        <begin position="44"/>
        <end position="53"/>
    </location>
</feature>
<dbReference type="Proteomes" id="UP000235965">
    <property type="component" value="Unassembled WGS sequence"/>
</dbReference>
<name>A0A2J7Q8F4_9NEOP</name>
<dbReference type="AlphaFoldDB" id="A0A2J7Q8F4"/>